<comment type="caution">
    <text evidence="6">The sequence shown here is derived from an EMBL/GenBank/DDBJ whole genome shotgun (WGS) entry which is preliminary data.</text>
</comment>
<dbReference type="Gene3D" id="3.30.300.30">
    <property type="match status" value="1"/>
</dbReference>
<evidence type="ECO:0000256" key="3">
    <source>
        <dbReference type="ARBA" id="ARBA00022450"/>
    </source>
</evidence>
<dbReference type="Gene3D" id="1.10.1200.10">
    <property type="entry name" value="ACP-like"/>
    <property type="match status" value="1"/>
</dbReference>
<comment type="cofactor">
    <cofactor evidence="1">
        <name>pantetheine 4'-phosphate</name>
        <dbReference type="ChEBI" id="CHEBI:47942"/>
    </cofactor>
</comment>
<dbReference type="Pfam" id="PF00501">
    <property type="entry name" value="AMP-binding"/>
    <property type="match status" value="1"/>
</dbReference>
<dbReference type="FunFam" id="3.30.300.30:FF:000010">
    <property type="entry name" value="Enterobactin synthetase component F"/>
    <property type="match status" value="1"/>
</dbReference>
<dbReference type="RefSeq" id="WP_005186840.1">
    <property type="nucleotide sequence ID" value="NZ_KB850050.1"/>
</dbReference>
<reference evidence="6 7" key="1">
    <citation type="submission" date="2013-02" db="EMBL/GenBank/DDBJ databases">
        <title>The Genome Sequence of Acinetobacter sp. ANC 4105.</title>
        <authorList>
            <consortium name="The Broad Institute Genome Sequencing Platform"/>
            <consortium name="The Broad Institute Genome Sequencing Center for Infectious Disease"/>
            <person name="Cerqueira G."/>
            <person name="Feldgarden M."/>
            <person name="Courvalin P."/>
            <person name="Perichon B."/>
            <person name="Grillot-Courvalin C."/>
            <person name="Clermont D."/>
            <person name="Rocha E."/>
            <person name="Yoon E.-J."/>
            <person name="Nemec A."/>
            <person name="Walker B."/>
            <person name="Young S.K."/>
            <person name="Zeng Q."/>
            <person name="Gargeya S."/>
            <person name="Fitzgerald M."/>
            <person name="Haas B."/>
            <person name="Abouelleil A."/>
            <person name="Alvarado L."/>
            <person name="Arachchi H.M."/>
            <person name="Berlin A.M."/>
            <person name="Chapman S.B."/>
            <person name="Dewar J."/>
            <person name="Goldberg J."/>
            <person name="Griggs A."/>
            <person name="Gujja S."/>
            <person name="Hansen M."/>
            <person name="Howarth C."/>
            <person name="Imamovic A."/>
            <person name="Larimer J."/>
            <person name="McCowan C."/>
            <person name="Murphy C."/>
            <person name="Neiman D."/>
            <person name="Pearson M."/>
            <person name="Priest M."/>
            <person name="Roberts A."/>
            <person name="Saif S."/>
            <person name="Shea T."/>
            <person name="Sisk P."/>
            <person name="Sykes S."/>
            <person name="Wortman J."/>
            <person name="Nusbaum C."/>
            <person name="Birren B."/>
        </authorList>
    </citation>
    <scope>NUCLEOTIDE SEQUENCE [LARGE SCALE GENOMIC DNA]</scope>
    <source>
        <strain evidence="6 7">ANC 4105</strain>
    </source>
</reference>
<evidence type="ECO:0000256" key="2">
    <source>
        <dbReference type="ARBA" id="ARBA00006432"/>
    </source>
</evidence>
<keyword evidence="3" id="KW-0596">Phosphopantetheine</keyword>
<keyword evidence="4" id="KW-0597">Phosphoprotein</keyword>
<dbReference type="PATRIC" id="fig|1217703.3.peg.1367"/>
<dbReference type="Pfam" id="PF00550">
    <property type="entry name" value="PP-binding"/>
    <property type="match status" value="1"/>
</dbReference>
<dbReference type="GO" id="GO:0043041">
    <property type="term" value="P:amino acid activation for nonribosomal peptide biosynthetic process"/>
    <property type="evidence" value="ECO:0007669"/>
    <property type="project" value="TreeGrafter"/>
</dbReference>
<dbReference type="InterPro" id="IPR045851">
    <property type="entry name" value="AMP-bd_C_sf"/>
</dbReference>
<dbReference type="PANTHER" id="PTHR45527">
    <property type="entry name" value="NONRIBOSOMAL PEPTIDE SYNTHETASE"/>
    <property type="match status" value="1"/>
</dbReference>
<organism evidence="6 7">
    <name type="scientific">Acinetobacter dispersus</name>
    <dbReference type="NCBI Taxonomy" id="70348"/>
    <lineage>
        <taxon>Bacteria</taxon>
        <taxon>Pseudomonadati</taxon>
        <taxon>Pseudomonadota</taxon>
        <taxon>Gammaproteobacteria</taxon>
        <taxon>Moraxellales</taxon>
        <taxon>Moraxellaceae</taxon>
        <taxon>Acinetobacter</taxon>
    </lineage>
</organism>
<dbReference type="GO" id="GO:0005737">
    <property type="term" value="C:cytoplasm"/>
    <property type="evidence" value="ECO:0007669"/>
    <property type="project" value="TreeGrafter"/>
</dbReference>
<name>N9LAP7_9GAMM</name>
<dbReference type="InterPro" id="IPR009081">
    <property type="entry name" value="PP-bd_ACP"/>
</dbReference>
<dbReference type="InterPro" id="IPR000873">
    <property type="entry name" value="AMP-dep_synth/lig_dom"/>
</dbReference>
<evidence type="ECO:0000259" key="5">
    <source>
        <dbReference type="PROSITE" id="PS50075"/>
    </source>
</evidence>
<gene>
    <name evidence="6" type="ORF">F904_01419</name>
</gene>
<protein>
    <recommendedName>
        <fullName evidence="5">Carrier domain-containing protein</fullName>
    </recommendedName>
</protein>
<dbReference type="FunFam" id="1.10.1200.10:FF:000005">
    <property type="entry name" value="Nonribosomal peptide synthetase 1"/>
    <property type="match status" value="1"/>
</dbReference>
<dbReference type="InterPro" id="IPR006162">
    <property type="entry name" value="Ppantetheine_attach_site"/>
</dbReference>
<feature type="non-terminal residue" evidence="6">
    <location>
        <position position="1"/>
    </location>
</feature>
<dbReference type="SUPFAM" id="SSF56801">
    <property type="entry name" value="Acetyl-CoA synthetase-like"/>
    <property type="match status" value="1"/>
</dbReference>
<dbReference type="InterPro" id="IPR025110">
    <property type="entry name" value="AMP-bd_C"/>
</dbReference>
<evidence type="ECO:0000313" key="6">
    <source>
        <dbReference type="EMBL" id="ENW93363.1"/>
    </source>
</evidence>
<dbReference type="Gene3D" id="3.40.50.1820">
    <property type="entry name" value="alpha/beta hydrolase"/>
    <property type="match status" value="1"/>
</dbReference>
<dbReference type="Proteomes" id="UP000013261">
    <property type="component" value="Unassembled WGS sequence"/>
</dbReference>
<evidence type="ECO:0000256" key="4">
    <source>
        <dbReference type="ARBA" id="ARBA00022553"/>
    </source>
</evidence>
<dbReference type="Pfam" id="PF00975">
    <property type="entry name" value="Thioesterase"/>
    <property type="match status" value="1"/>
</dbReference>
<dbReference type="InterPro" id="IPR001031">
    <property type="entry name" value="Thioesterase"/>
</dbReference>
<sequence>EISTALCTGASLVIVPNIIRQDIDQLADFMNRHRVSHATFPPALFGQEYKDLFSSLEYVVFAGESPSLSLLKGAEKKATVFNAYGPTEGTVCATILEYQGGDLSIGKPIGNTKVYLLDSQGEPVPVGVVGELYIGGVQVARGYLNRPELTSERFLQDPFSREVDARMYRTGDIARWLADGNIEYLGRNDEQVKIRGFRIEPGEIATQLMTYPEVKDAVVLACGEGDQRHLTAWWIATDEMVEVDSSDLHNWLASELPDYMVPRSYVRVESFPLTPNGKLDRKALPVPNEESLIRGVYEAPQGEKEQLLSKHWCELLGIERVSRHDSFFMLGGNSLLAVRLVSRLRGAGYHLGLQQIFAHPDLLNMAEMLVVVEIDLENEDRALLVRSGNEGNPIFFLPSGFGDYSYVYGLSNDINSERPIYALPWPMKLIDNNFNLNQLIEYAVNLLKTIQPKGPYTIIGYSSGGVLAWMMADYLLNVGEKVIFVGMIDTLFPLPLGNKGETFQYKESKVDLIDWGRVGYYSKLIENISVECLKTNIYLFKAQYESEVNLSYIEELKSLGYSRDSDSALLWDSVAGIDNINVKCIQGDHFSILTNKSYREKLGRAIKQALDDIYSERYFYLMEGGG</sequence>
<dbReference type="PROSITE" id="PS50075">
    <property type="entry name" value="CARRIER"/>
    <property type="match status" value="1"/>
</dbReference>
<dbReference type="OrthoDB" id="9757559at2"/>
<keyword evidence="7" id="KW-1185">Reference proteome</keyword>
<dbReference type="PROSITE" id="PS00012">
    <property type="entry name" value="PHOSPHOPANTETHEINE"/>
    <property type="match status" value="1"/>
</dbReference>
<dbReference type="InterPro" id="IPR036736">
    <property type="entry name" value="ACP-like_sf"/>
</dbReference>
<dbReference type="InterPro" id="IPR029058">
    <property type="entry name" value="AB_hydrolase_fold"/>
</dbReference>
<evidence type="ECO:0000256" key="1">
    <source>
        <dbReference type="ARBA" id="ARBA00001957"/>
    </source>
</evidence>
<dbReference type="Pfam" id="PF13193">
    <property type="entry name" value="AMP-binding_C"/>
    <property type="match status" value="1"/>
</dbReference>
<accession>N9LAP7</accession>
<evidence type="ECO:0000313" key="7">
    <source>
        <dbReference type="Proteomes" id="UP000013261"/>
    </source>
</evidence>
<dbReference type="SUPFAM" id="SSF53474">
    <property type="entry name" value="alpha/beta-Hydrolases"/>
    <property type="match status" value="1"/>
</dbReference>
<feature type="domain" description="Carrier" evidence="5">
    <location>
        <begin position="299"/>
        <end position="373"/>
    </location>
</feature>
<dbReference type="InterPro" id="IPR042099">
    <property type="entry name" value="ANL_N_sf"/>
</dbReference>
<dbReference type="PANTHER" id="PTHR45527:SF1">
    <property type="entry name" value="FATTY ACID SYNTHASE"/>
    <property type="match status" value="1"/>
</dbReference>
<dbReference type="FunFam" id="2.30.38.10:FF:000001">
    <property type="entry name" value="Non-ribosomal peptide synthetase PvdI"/>
    <property type="match status" value="1"/>
</dbReference>
<dbReference type="Gene3D" id="3.40.50.12780">
    <property type="entry name" value="N-terminal domain of ligase-like"/>
    <property type="match status" value="1"/>
</dbReference>
<proteinExistence type="inferred from homology"/>
<dbReference type="GO" id="GO:0031177">
    <property type="term" value="F:phosphopantetheine binding"/>
    <property type="evidence" value="ECO:0007669"/>
    <property type="project" value="TreeGrafter"/>
</dbReference>
<dbReference type="CDD" id="cd05930">
    <property type="entry name" value="A_NRPS"/>
    <property type="match status" value="1"/>
</dbReference>
<dbReference type="eggNOG" id="COG1020">
    <property type="taxonomic scope" value="Bacteria"/>
</dbReference>
<dbReference type="HOGENOM" id="CLU_436517_0_0_6"/>
<dbReference type="AlphaFoldDB" id="N9LAP7"/>
<dbReference type="EMBL" id="APRL01000011">
    <property type="protein sequence ID" value="ENW93363.1"/>
    <property type="molecule type" value="Genomic_DNA"/>
</dbReference>
<comment type="similarity">
    <text evidence="2">Belongs to the ATP-dependent AMP-binding enzyme family.</text>
</comment>
<dbReference type="GO" id="GO:0044550">
    <property type="term" value="P:secondary metabolite biosynthetic process"/>
    <property type="evidence" value="ECO:0007669"/>
    <property type="project" value="TreeGrafter"/>
</dbReference>
<dbReference type="SUPFAM" id="SSF47336">
    <property type="entry name" value="ACP-like"/>
    <property type="match status" value="1"/>
</dbReference>